<organism evidence="1 2">
    <name type="scientific">Rhizobium loti</name>
    <name type="common">Mesorhizobium loti</name>
    <dbReference type="NCBI Taxonomy" id="381"/>
    <lineage>
        <taxon>Bacteria</taxon>
        <taxon>Pseudomonadati</taxon>
        <taxon>Pseudomonadota</taxon>
        <taxon>Alphaproteobacteria</taxon>
        <taxon>Hyphomicrobiales</taxon>
        <taxon>Phyllobacteriaceae</taxon>
        <taxon>Mesorhizobium</taxon>
    </lineage>
</organism>
<dbReference type="GeneID" id="61055180"/>
<comment type="caution">
    <text evidence="1">The sequence shown here is derived from an EMBL/GenBank/DDBJ whole genome shotgun (WGS) entry which is preliminary data.</text>
</comment>
<dbReference type="AlphaFoldDB" id="A0A8E2W9Z8"/>
<name>A0A8E2W9Z8_RHILI</name>
<dbReference type="Gene3D" id="2.30.30.240">
    <property type="entry name" value="PRC-barrel domain"/>
    <property type="match status" value="1"/>
</dbReference>
<dbReference type="RefSeq" id="WP_109670993.1">
    <property type="nucleotide sequence ID" value="NZ_QGGH01000013.1"/>
</dbReference>
<dbReference type="EMBL" id="QGGH01000013">
    <property type="protein sequence ID" value="PWJ87978.1"/>
    <property type="molecule type" value="Genomic_DNA"/>
</dbReference>
<reference evidence="1 2" key="1">
    <citation type="submission" date="2018-05" db="EMBL/GenBank/DDBJ databases">
        <title>Genomic Encyclopedia of Type Strains, Phase IV (KMG-IV): sequencing the most valuable type-strain genomes for metagenomic binning, comparative biology and taxonomic classification.</title>
        <authorList>
            <person name="Goeker M."/>
        </authorList>
    </citation>
    <scope>NUCLEOTIDE SEQUENCE [LARGE SCALE GENOMIC DNA]</scope>
    <source>
        <strain evidence="1 2">DSM 2626</strain>
    </source>
</reference>
<proteinExistence type="predicted"/>
<accession>A0A8E2W9Z8</accession>
<evidence type="ECO:0000313" key="1">
    <source>
        <dbReference type="EMBL" id="PWJ87978.1"/>
    </source>
</evidence>
<sequence>MDLLRDLLDKQVLDRKQVKIGKVDGLVAELRQGKPPRVVAVELGSITLARRLGSRPGRLMAWLAARFGGERHAEPHRIAWNKVRNIGVDVEVDVDVRRTGIFDWQDWLRDRVIGRIPGA</sequence>
<protein>
    <submittedName>
        <fullName evidence="1">Uncharacterized protein</fullName>
    </submittedName>
</protein>
<gene>
    <name evidence="1" type="ORF">C8D77_11367</name>
</gene>
<dbReference type="Proteomes" id="UP000245631">
    <property type="component" value="Unassembled WGS sequence"/>
</dbReference>
<evidence type="ECO:0000313" key="2">
    <source>
        <dbReference type="Proteomes" id="UP000245631"/>
    </source>
</evidence>